<evidence type="ECO:0000313" key="2">
    <source>
        <dbReference type="EMBL" id="RGV72397.1"/>
    </source>
</evidence>
<dbReference type="SMART" id="SM00530">
    <property type="entry name" value="HTH_XRE"/>
    <property type="match status" value="1"/>
</dbReference>
<dbReference type="Pfam" id="PF01381">
    <property type="entry name" value="HTH_3"/>
    <property type="match status" value="1"/>
</dbReference>
<evidence type="ECO:0000256" key="1">
    <source>
        <dbReference type="ARBA" id="ARBA00023125"/>
    </source>
</evidence>
<dbReference type="RefSeq" id="WP_080548685.1">
    <property type="nucleotide sequence ID" value="NZ_CABKUK010000011.1"/>
</dbReference>
<dbReference type="Gene3D" id="1.10.260.40">
    <property type="entry name" value="lambda repressor-like DNA-binding domains"/>
    <property type="match status" value="1"/>
</dbReference>
<dbReference type="InterPro" id="IPR010982">
    <property type="entry name" value="Lambda_DNA-bd_dom_sf"/>
</dbReference>
<dbReference type="InterPro" id="IPR001387">
    <property type="entry name" value="Cro/C1-type_HTH"/>
</dbReference>
<dbReference type="EMBL" id="QRZM01000014">
    <property type="protein sequence ID" value="RGV72397.1"/>
    <property type="molecule type" value="Genomic_DNA"/>
</dbReference>
<reference evidence="2 3" key="1">
    <citation type="submission" date="2018-08" db="EMBL/GenBank/DDBJ databases">
        <title>A genome reference for cultivated species of the human gut microbiota.</title>
        <authorList>
            <person name="Zou Y."/>
            <person name="Xue W."/>
            <person name="Luo G."/>
        </authorList>
    </citation>
    <scope>NUCLEOTIDE SEQUENCE [LARGE SCALE GENOMIC DNA]</scope>
    <source>
        <strain evidence="2 3">AF14-18</strain>
    </source>
</reference>
<protein>
    <submittedName>
        <fullName evidence="2">XRE family transcriptional regulator</fullName>
    </submittedName>
</protein>
<dbReference type="KEGG" id="cbol:CGC65_00120"/>
<comment type="caution">
    <text evidence="2">The sequence shown here is derived from an EMBL/GenBank/DDBJ whole genome shotgun (WGS) entry which is preliminary data.</text>
</comment>
<gene>
    <name evidence="2" type="ORF">DWW02_24040</name>
</gene>
<evidence type="ECO:0000313" key="3">
    <source>
        <dbReference type="Proteomes" id="UP000284543"/>
    </source>
</evidence>
<proteinExistence type="predicted"/>
<dbReference type="PANTHER" id="PTHR46558:SF14">
    <property type="entry name" value="HTH-TYPE TRANSCRIPTIONAL REGULATOR ANSR"/>
    <property type="match status" value="1"/>
</dbReference>
<organism evidence="2 3">
    <name type="scientific">Enterocloster bolteae</name>
    <dbReference type="NCBI Taxonomy" id="208479"/>
    <lineage>
        <taxon>Bacteria</taxon>
        <taxon>Bacillati</taxon>
        <taxon>Bacillota</taxon>
        <taxon>Clostridia</taxon>
        <taxon>Lachnospirales</taxon>
        <taxon>Lachnospiraceae</taxon>
        <taxon>Enterocloster</taxon>
    </lineage>
</organism>
<accession>A0A412YXN3</accession>
<dbReference type="PANTHER" id="PTHR46558">
    <property type="entry name" value="TRACRIPTIONAL REGULATORY PROTEIN-RELATED-RELATED"/>
    <property type="match status" value="1"/>
</dbReference>
<dbReference type="GO" id="GO:0003677">
    <property type="term" value="F:DNA binding"/>
    <property type="evidence" value="ECO:0007669"/>
    <property type="project" value="UniProtKB-KW"/>
</dbReference>
<name>A0A412YXN3_9FIRM</name>
<dbReference type="Proteomes" id="UP000284543">
    <property type="component" value="Unassembled WGS sequence"/>
</dbReference>
<dbReference type="SUPFAM" id="SSF47413">
    <property type="entry name" value="lambda repressor-like DNA-binding domains"/>
    <property type="match status" value="1"/>
</dbReference>
<dbReference type="PROSITE" id="PS50943">
    <property type="entry name" value="HTH_CROC1"/>
    <property type="match status" value="1"/>
</dbReference>
<sequence length="81" mass="9590">MVRLADLRESRNWTQKYVASYLCVTQRSYGHYENGTRSLPLEHLIKLTELYGVSSDYILGITDEKKPYSKPKKRKYYVVKI</sequence>
<keyword evidence="1" id="KW-0238">DNA-binding</keyword>
<dbReference type="CDD" id="cd00093">
    <property type="entry name" value="HTH_XRE"/>
    <property type="match status" value="1"/>
</dbReference>
<dbReference type="AlphaFoldDB" id="A0A412YXN3"/>